<dbReference type="Gene3D" id="1.10.1200.10">
    <property type="entry name" value="ACP-like"/>
    <property type="match status" value="1"/>
</dbReference>
<evidence type="ECO:0000256" key="1">
    <source>
        <dbReference type="ARBA" id="ARBA00023002"/>
    </source>
</evidence>
<dbReference type="Gene3D" id="3.40.605.10">
    <property type="entry name" value="Aldehyde Dehydrogenase, Chain A, domain 1"/>
    <property type="match status" value="3"/>
</dbReference>
<protein>
    <submittedName>
        <fullName evidence="6">Putative aldehyde dehydrogenase</fullName>
    </submittedName>
</protein>
<accession>A0A0L7LK15</accession>
<reference evidence="6 7" key="1">
    <citation type="journal article" date="2015" name="Genome Biol. Evol.">
        <title>The genome of winter moth (Operophtera brumata) provides a genomic perspective on sexual dimorphism and phenology.</title>
        <authorList>
            <person name="Derks M.F."/>
            <person name="Smit S."/>
            <person name="Salis L."/>
            <person name="Schijlen E."/>
            <person name="Bossers A."/>
            <person name="Mateman C."/>
            <person name="Pijl A.S."/>
            <person name="de Ridder D."/>
            <person name="Groenen M.A."/>
            <person name="Visser M.E."/>
            <person name="Megens H.J."/>
        </authorList>
    </citation>
    <scope>NUCLEOTIDE SEQUENCE [LARGE SCALE GENOMIC DNA]</scope>
    <source>
        <strain evidence="6">WM2013NL</strain>
        <tissue evidence="6">Head and thorax</tissue>
    </source>
</reference>
<dbReference type="Gene3D" id="3.40.309.10">
    <property type="entry name" value="Aldehyde Dehydrogenase, Chain A, domain 2"/>
    <property type="match status" value="2"/>
</dbReference>
<dbReference type="Gene3D" id="3.40.50.170">
    <property type="entry name" value="Formyl transferase, N-terminal domain"/>
    <property type="match status" value="1"/>
</dbReference>
<dbReference type="InterPro" id="IPR016160">
    <property type="entry name" value="Ald_DH_CS_CYS"/>
</dbReference>
<evidence type="ECO:0000259" key="4">
    <source>
        <dbReference type="Pfam" id="PF00171"/>
    </source>
</evidence>
<feature type="domain" description="Formyl transferase N-terminal" evidence="5">
    <location>
        <begin position="120"/>
        <end position="216"/>
    </location>
</feature>
<dbReference type="InterPro" id="IPR037022">
    <property type="entry name" value="Formyl_trans_C_sf"/>
</dbReference>
<dbReference type="Pfam" id="PF00551">
    <property type="entry name" value="Formyl_trans_N"/>
    <property type="match status" value="1"/>
</dbReference>
<keyword evidence="1 3" id="KW-0560">Oxidoreductase</keyword>
<evidence type="ECO:0000259" key="5">
    <source>
        <dbReference type="Pfam" id="PF00551"/>
    </source>
</evidence>
<keyword evidence="7" id="KW-1185">Reference proteome</keyword>
<dbReference type="InterPro" id="IPR002376">
    <property type="entry name" value="Formyl_transf_N"/>
</dbReference>
<evidence type="ECO:0000313" key="6">
    <source>
        <dbReference type="EMBL" id="KOB75787.1"/>
    </source>
</evidence>
<dbReference type="PROSITE" id="PS00373">
    <property type="entry name" value="GART"/>
    <property type="match status" value="1"/>
</dbReference>
<gene>
    <name evidence="6" type="ORF">OBRU01_06804</name>
</gene>
<dbReference type="Gene3D" id="3.10.25.10">
    <property type="entry name" value="Formyl transferase, C-terminal domain"/>
    <property type="match status" value="1"/>
</dbReference>
<comment type="similarity">
    <text evidence="3">Belongs to the aldehyde dehydrogenase family.</text>
</comment>
<dbReference type="Pfam" id="PF00171">
    <property type="entry name" value="Aldedh"/>
    <property type="match status" value="3"/>
</dbReference>
<dbReference type="Proteomes" id="UP000037510">
    <property type="component" value="Unassembled WGS sequence"/>
</dbReference>
<sequence>MNRYVKKALVEAYNKYLILAPLDWITGFESQAAQRWEIPPIGATFSNRLRPHVTTTGLSRLLEKITELIQTPAYAQMLRKMTIRIVIQTTVFRNNGAPKRKLRVALIGQSTFAAEVFKLLQKDGHEVNADINVLPFCTQFIPMEVITHPKYQSICYHPSILPRHRGDSTCGLSIFWADDGLDTGPILLQKSFPVTIDDTVDTIYNKYLYPEATSLVAPQTREGITEGDNIEIKFYGSSLWQGEYEAKGDQLILNGLKKPAVIHEAGLLITANDGVKLNIQRLRVNGKMINAQNYYEANENKVTLELTPEEAKFVESVRDCGAGSMDVVRLVEEVKDLASLQLQNEDVYMNTTFQEFYSAAVSKARGGAGDQDIIYEGVEMEINKMKIKFPTQLFINGEFVNADSGKTLPLVNPSDESVICQVQSASANDVDKAVRAAKKAFEEGELADLMEQHKEELATIEREPIGVCALVTPWNYPLMMLSWKMAACVSADSPQVRGAVCEGRHPAGRHQHPAGQRDGQTIMKSCAASNMKKVSLELGGKSPLGMGSVFFNKGENCIAAGRLFVEETIHDEFVRRVVEETNKIAIGDPLHRGTNMDEVIRRANNTEYGLASGVFTKDVSRALQFAEKIEAGTVFVNTYNKTDVKTLSTNTSKRNVLLLSTDF</sequence>
<dbReference type="GO" id="GO:0016620">
    <property type="term" value="F:oxidoreductase activity, acting on the aldehyde or oxo group of donors, NAD or NADP as acceptor"/>
    <property type="evidence" value="ECO:0007669"/>
    <property type="project" value="InterPro"/>
</dbReference>
<dbReference type="InterPro" id="IPR029510">
    <property type="entry name" value="Ald_DH_CS_GLU"/>
</dbReference>
<dbReference type="PROSITE" id="PS00070">
    <property type="entry name" value="ALDEHYDE_DEHYDR_CYS"/>
    <property type="match status" value="1"/>
</dbReference>
<dbReference type="InterPro" id="IPR016163">
    <property type="entry name" value="Ald_DH_C"/>
</dbReference>
<proteinExistence type="inferred from homology"/>
<feature type="domain" description="Aldehyde dehydrogenase" evidence="4">
    <location>
        <begin position="399"/>
        <end position="446"/>
    </location>
</feature>
<dbReference type="AlphaFoldDB" id="A0A0L7LK15"/>
<dbReference type="SUPFAM" id="SSF53720">
    <property type="entry name" value="ALDH-like"/>
    <property type="match status" value="1"/>
</dbReference>
<dbReference type="InterPro" id="IPR001555">
    <property type="entry name" value="GART_AS"/>
</dbReference>
<dbReference type="InterPro" id="IPR016162">
    <property type="entry name" value="Ald_DH_N"/>
</dbReference>
<evidence type="ECO:0000256" key="2">
    <source>
        <dbReference type="PROSITE-ProRule" id="PRU10007"/>
    </source>
</evidence>
<organism evidence="6 7">
    <name type="scientific">Operophtera brumata</name>
    <name type="common">Winter moth</name>
    <name type="synonym">Phalaena brumata</name>
    <dbReference type="NCBI Taxonomy" id="104452"/>
    <lineage>
        <taxon>Eukaryota</taxon>
        <taxon>Metazoa</taxon>
        <taxon>Ecdysozoa</taxon>
        <taxon>Arthropoda</taxon>
        <taxon>Hexapoda</taxon>
        <taxon>Insecta</taxon>
        <taxon>Pterygota</taxon>
        <taxon>Neoptera</taxon>
        <taxon>Endopterygota</taxon>
        <taxon>Lepidoptera</taxon>
        <taxon>Glossata</taxon>
        <taxon>Ditrysia</taxon>
        <taxon>Geometroidea</taxon>
        <taxon>Geometridae</taxon>
        <taxon>Larentiinae</taxon>
        <taxon>Operophtera</taxon>
    </lineage>
</organism>
<dbReference type="PROSITE" id="PS00687">
    <property type="entry name" value="ALDEHYDE_DEHYDR_GLU"/>
    <property type="match status" value="1"/>
</dbReference>
<evidence type="ECO:0000313" key="7">
    <source>
        <dbReference type="Proteomes" id="UP000037510"/>
    </source>
</evidence>
<evidence type="ECO:0000256" key="3">
    <source>
        <dbReference type="RuleBase" id="RU003345"/>
    </source>
</evidence>
<feature type="active site" evidence="2">
    <location>
        <position position="537"/>
    </location>
</feature>
<feature type="domain" description="Aldehyde dehydrogenase" evidence="4">
    <location>
        <begin position="518"/>
        <end position="596"/>
    </location>
</feature>
<comment type="caution">
    <text evidence="6">The sequence shown here is derived from an EMBL/GenBank/DDBJ whole genome shotgun (WGS) entry which is preliminary data.</text>
</comment>
<dbReference type="InterPro" id="IPR016161">
    <property type="entry name" value="Ald_DH/histidinol_DH"/>
</dbReference>
<dbReference type="InterPro" id="IPR036477">
    <property type="entry name" value="Formyl_transf_N_sf"/>
</dbReference>
<name>A0A0L7LK15_OPEBR</name>
<dbReference type="InterPro" id="IPR015590">
    <property type="entry name" value="Aldehyde_DH_dom"/>
</dbReference>
<feature type="domain" description="Aldehyde dehydrogenase" evidence="4">
    <location>
        <begin position="451"/>
        <end position="490"/>
    </location>
</feature>
<dbReference type="STRING" id="104452.A0A0L7LK15"/>
<dbReference type="EMBL" id="JTDY01000811">
    <property type="protein sequence ID" value="KOB75787.1"/>
    <property type="molecule type" value="Genomic_DNA"/>
</dbReference>
<dbReference type="InterPro" id="IPR036736">
    <property type="entry name" value="ACP-like_sf"/>
</dbReference>
<dbReference type="SUPFAM" id="SSF53328">
    <property type="entry name" value="Formyltransferase"/>
    <property type="match status" value="1"/>
</dbReference>
<dbReference type="PANTHER" id="PTHR11699">
    <property type="entry name" value="ALDEHYDE DEHYDROGENASE-RELATED"/>
    <property type="match status" value="1"/>
</dbReference>